<dbReference type="Pfam" id="PF14432">
    <property type="entry name" value="DYW_deaminase"/>
    <property type="match status" value="2"/>
</dbReference>
<dbReference type="FunFam" id="1.25.40.10:FF:001050">
    <property type="entry name" value="Pentatricopeptide repeat-containing protein At2g33760"/>
    <property type="match status" value="2"/>
</dbReference>
<proteinExistence type="inferred from homology"/>
<dbReference type="GO" id="GO:0003723">
    <property type="term" value="F:RNA binding"/>
    <property type="evidence" value="ECO:0007669"/>
    <property type="project" value="InterPro"/>
</dbReference>
<accession>A0AAW0MBF3</accession>
<gene>
    <name evidence="5" type="primary">PCMP-H38_2</name>
    <name evidence="5" type="ORF">CFP56_042240</name>
</gene>
<comment type="similarity">
    <text evidence="1">Belongs to the PPR family. PCMP-H subfamily.</text>
</comment>
<evidence type="ECO:0000259" key="4">
    <source>
        <dbReference type="Pfam" id="PF14432"/>
    </source>
</evidence>
<dbReference type="InterPro" id="IPR032867">
    <property type="entry name" value="DYW_dom"/>
</dbReference>
<dbReference type="EMBL" id="PKMF04000008">
    <property type="protein sequence ID" value="KAK7860083.1"/>
    <property type="molecule type" value="Genomic_DNA"/>
</dbReference>
<keyword evidence="6" id="KW-1185">Reference proteome</keyword>
<dbReference type="Gene3D" id="1.25.40.10">
    <property type="entry name" value="Tetratricopeptide repeat domain"/>
    <property type="match status" value="4"/>
</dbReference>
<keyword evidence="2" id="KW-0677">Repeat</keyword>
<evidence type="ECO:0000256" key="3">
    <source>
        <dbReference type="PROSITE-ProRule" id="PRU00708"/>
    </source>
</evidence>
<dbReference type="InterPro" id="IPR011990">
    <property type="entry name" value="TPR-like_helical_dom_sf"/>
</dbReference>
<dbReference type="PANTHER" id="PTHR47926:SF452">
    <property type="entry name" value="PENTATRICOPEPTIDE REPEAT-CONTAINING PROTEIN"/>
    <property type="match status" value="1"/>
</dbReference>
<dbReference type="NCBIfam" id="TIGR00756">
    <property type="entry name" value="PPR"/>
    <property type="match status" value="4"/>
</dbReference>
<dbReference type="Pfam" id="PF01535">
    <property type="entry name" value="PPR"/>
    <property type="match status" value="4"/>
</dbReference>
<dbReference type="FunFam" id="1.25.40.10:FF:001087">
    <property type="entry name" value="Pentatricopeptide repeat-containing protein, mitochondrial"/>
    <property type="match status" value="1"/>
</dbReference>
<dbReference type="PROSITE" id="PS51375">
    <property type="entry name" value="PPR"/>
    <property type="match status" value="4"/>
</dbReference>
<dbReference type="GO" id="GO:0031425">
    <property type="term" value="P:chloroplast RNA processing"/>
    <property type="evidence" value="ECO:0007669"/>
    <property type="project" value="UniProtKB-ARBA"/>
</dbReference>
<evidence type="ECO:0000256" key="2">
    <source>
        <dbReference type="ARBA" id="ARBA00022737"/>
    </source>
</evidence>
<comment type="caution">
    <text evidence="5">The sequence shown here is derived from an EMBL/GenBank/DDBJ whole genome shotgun (WGS) entry which is preliminary data.</text>
</comment>
<feature type="repeat" description="PPR" evidence="3">
    <location>
        <begin position="75"/>
        <end position="109"/>
    </location>
</feature>
<feature type="repeat" description="PPR" evidence="3">
    <location>
        <begin position="434"/>
        <end position="468"/>
    </location>
</feature>
<name>A0AAW0MBF3_QUESU</name>
<sequence length="741" mass="83369">MQMGDVCPNYVTLVSVLPAISCFGALELGKWVHLYAEKNGIEIDDVLGSALVDMYSKCGSIEKALQVFERLPRKNAITWSTIIGGLAMHGRANDALDYFSRMERSGVTPSDVTYIGVLSACSHAGLVDEGRSFFSHMVKAVGFEPRIEHYGCMVDLLGRAGHLEEAEELILNLPIRPDDVIWKALLGACKIHGNIEMGRRVAKVLMDMVPHDSGSYVALSNMYASSGNWEAVADVRSMMKEMDIRKDPGCSWIELDGEIHEFLVDDDSHSRAKEIHSMLDEIANQLRLIGYRPDTSQVLLHLDEEEKESALQYHSEKIAVAFGLICTSPHTPLWIVKNLRICEDCHSSMKLISKIYKRKIIIRDRKRFHHFEHGVLPAISCFGALELGKWVHLYAEKNGIEIDDVLGSALVDMYSKCGSIEKALQVFERLPRKNAITWSTIIGGLAMHGRANDALDYFSRMERSGVTPSDVTYIGVLSACSHAGLVDEGRSFFSHMVKAVGFEPRIEHYGCMVDLLGRAGHLEEAEELILNLPIRPDDVIWKALLGACKIHGNIEMGRRVAKVLMDMVPHDSGSYVALSNMYASSGNWEAVADVRSMMKEMDIRKDPGCSWIELDGEIHEFLVDDDSHSRAKEIHSMLDEIANQLRLIGYRPDTSQVLLHLDEEEKESALQYHSEKIAVAFGLICTSPHTPLWIVKNLRICEDCHSSMKLISKIYKRKIIIRDRKRFHHFEHGSCSCKDYW</sequence>
<evidence type="ECO:0000256" key="1">
    <source>
        <dbReference type="ARBA" id="ARBA00006643"/>
    </source>
</evidence>
<dbReference type="Pfam" id="PF13041">
    <property type="entry name" value="PPR_2"/>
    <property type="match status" value="2"/>
</dbReference>
<dbReference type="GO" id="GO:0009451">
    <property type="term" value="P:RNA modification"/>
    <property type="evidence" value="ECO:0007669"/>
    <property type="project" value="InterPro"/>
</dbReference>
<evidence type="ECO:0000313" key="6">
    <source>
        <dbReference type="Proteomes" id="UP000237347"/>
    </source>
</evidence>
<feature type="domain" description="DYW" evidence="4">
    <location>
        <begin position="290"/>
        <end position="375"/>
    </location>
</feature>
<evidence type="ECO:0000313" key="5">
    <source>
        <dbReference type="EMBL" id="KAK7860083.1"/>
    </source>
</evidence>
<dbReference type="FunFam" id="1.25.40.10:FF:000231">
    <property type="entry name" value="Pentatricopeptide repeat-containing protein chloroplastic"/>
    <property type="match status" value="1"/>
</dbReference>
<dbReference type="AlphaFoldDB" id="A0AAW0MBF3"/>
<dbReference type="PANTHER" id="PTHR47926">
    <property type="entry name" value="PENTATRICOPEPTIDE REPEAT-CONTAINING PROTEIN"/>
    <property type="match status" value="1"/>
</dbReference>
<feature type="repeat" description="PPR" evidence="3">
    <location>
        <begin position="110"/>
        <end position="145"/>
    </location>
</feature>
<dbReference type="InterPro" id="IPR002885">
    <property type="entry name" value="PPR_rpt"/>
</dbReference>
<dbReference type="Pfam" id="PF20431">
    <property type="entry name" value="E_motif"/>
    <property type="match status" value="2"/>
</dbReference>
<feature type="repeat" description="PPR" evidence="3">
    <location>
        <begin position="469"/>
        <end position="504"/>
    </location>
</feature>
<dbReference type="InterPro" id="IPR046848">
    <property type="entry name" value="E_motif"/>
</dbReference>
<feature type="domain" description="DYW" evidence="4">
    <location>
        <begin position="649"/>
        <end position="741"/>
    </location>
</feature>
<dbReference type="Proteomes" id="UP000237347">
    <property type="component" value="Unassembled WGS sequence"/>
</dbReference>
<organism evidence="5 6">
    <name type="scientific">Quercus suber</name>
    <name type="common">Cork oak</name>
    <dbReference type="NCBI Taxonomy" id="58331"/>
    <lineage>
        <taxon>Eukaryota</taxon>
        <taxon>Viridiplantae</taxon>
        <taxon>Streptophyta</taxon>
        <taxon>Embryophyta</taxon>
        <taxon>Tracheophyta</taxon>
        <taxon>Spermatophyta</taxon>
        <taxon>Magnoliopsida</taxon>
        <taxon>eudicotyledons</taxon>
        <taxon>Gunneridae</taxon>
        <taxon>Pentapetalae</taxon>
        <taxon>rosids</taxon>
        <taxon>fabids</taxon>
        <taxon>Fagales</taxon>
        <taxon>Fagaceae</taxon>
        <taxon>Quercus</taxon>
    </lineage>
</organism>
<dbReference type="GO" id="GO:0008270">
    <property type="term" value="F:zinc ion binding"/>
    <property type="evidence" value="ECO:0007669"/>
    <property type="project" value="InterPro"/>
</dbReference>
<reference evidence="5 6" key="1">
    <citation type="journal article" date="2018" name="Sci. Data">
        <title>The draft genome sequence of cork oak.</title>
        <authorList>
            <person name="Ramos A.M."/>
            <person name="Usie A."/>
            <person name="Barbosa P."/>
            <person name="Barros P.M."/>
            <person name="Capote T."/>
            <person name="Chaves I."/>
            <person name="Simoes F."/>
            <person name="Abreu I."/>
            <person name="Carrasquinho I."/>
            <person name="Faro C."/>
            <person name="Guimaraes J.B."/>
            <person name="Mendonca D."/>
            <person name="Nobrega F."/>
            <person name="Rodrigues L."/>
            <person name="Saibo N.J.M."/>
            <person name="Varela M.C."/>
            <person name="Egas C."/>
            <person name="Matos J."/>
            <person name="Miguel C.M."/>
            <person name="Oliveira M.M."/>
            <person name="Ricardo C.P."/>
            <person name="Goncalves S."/>
        </authorList>
    </citation>
    <scope>NUCLEOTIDE SEQUENCE [LARGE SCALE GENOMIC DNA]</scope>
    <source>
        <strain evidence="6">cv. HL8</strain>
    </source>
</reference>
<protein>
    <submittedName>
        <fullName evidence="5">Pentatricopeptide repeat-containing protein</fullName>
    </submittedName>
</protein>
<dbReference type="InterPro" id="IPR046960">
    <property type="entry name" value="PPR_At4g14850-like_plant"/>
</dbReference>